<feature type="binding site" evidence="9">
    <location>
        <position position="324"/>
    </location>
    <ligand>
        <name>substrate</name>
    </ligand>
</feature>
<dbReference type="InterPro" id="IPR014027">
    <property type="entry name" value="UDP-Glc/GDP-Man_DH_C"/>
</dbReference>
<dbReference type="NCBIfam" id="TIGR03026">
    <property type="entry name" value="NDP-sugDHase"/>
    <property type="match status" value="1"/>
</dbReference>
<dbReference type="SMART" id="SM00984">
    <property type="entry name" value="UDPG_MGDP_dh_C"/>
    <property type="match status" value="1"/>
</dbReference>
<evidence type="ECO:0000256" key="3">
    <source>
        <dbReference type="ARBA" id="ARBA00012954"/>
    </source>
</evidence>
<dbReference type="InterPro" id="IPR028357">
    <property type="entry name" value="UDPglc_DH_bac"/>
</dbReference>
<dbReference type="GO" id="GO:0051287">
    <property type="term" value="F:NAD binding"/>
    <property type="evidence" value="ECO:0007669"/>
    <property type="project" value="InterPro"/>
</dbReference>
<evidence type="ECO:0000256" key="5">
    <source>
        <dbReference type="ARBA" id="ARBA00023027"/>
    </source>
</evidence>
<evidence type="ECO:0000256" key="1">
    <source>
        <dbReference type="ARBA" id="ARBA00004701"/>
    </source>
</evidence>
<dbReference type="EC" id="1.1.1.22" evidence="3 7"/>
<dbReference type="Pfam" id="PF03721">
    <property type="entry name" value="UDPG_MGDP_dh_N"/>
    <property type="match status" value="1"/>
</dbReference>
<dbReference type="PANTHER" id="PTHR43750">
    <property type="entry name" value="UDP-GLUCOSE 6-DEHYDROGENASE TUAD"/>
    <property type="match status" value="1"/>
</dbReference>
<evidence type="ECO:0000256" key="4">
    <source>
        <dbReference type="ARBA" id="ARBA00023002"/>
    </source>
</evidence>
<dbReference type="PANTHER" id="PTHR43750:SF3">
    <property type="entry name" value="UDP-GLUCOSE 6-DEHYDROGENASE TUAD"/>
    <property type="match status" value="1"/>
</dbReference>
<evidence type="ECO:0000256" key="6">
    <source>
        <dbReference type="ARBA" id="ARBA00047473"/>
    </source>
</evidence>
<evidence type="ECO:0000256" key="10">
    <source>
        <dbReference type="PIRSR" id="PIRSR500134-3"/>
    </source>
</evidence>
<feature type="binding site" evidence="10">
    <location>
        <position position="264"/>
    </location>
    <ligand>
        <name>NAD(+)</name>
        <dbReference type="ChEBI" id="CHEBI:57540"/>
    </ligand>
</feature>
<dbReference type="AlphaFoldDB" id="A0A7H1BGN9"/>
<protein>
    <recommendedName>
        <fullName evidence="3 7">UDP-glucose 6-dehydrogenase</fullName>
        <ecNumber evidence="3 7">1.1.1.22</ecNumber>
    </recommendedName>
</protein>
<evidence type="ECO:0000313" key="12">
    <source>
        <dbReference type="EMBL" id="QNS07894.1"/>
    </source>
</evidence>
<dbReference type="KEGG" id="sxn:IAG42_32650"/>
<evidence type="ECO:0000256" key="8">
    <source>
        <dbReference type="PIRSR" id="PIRSR500134-1"/>
    </source>
</evidence>
<feature type="binding site" evidence="10">
    <location>
        <position position="35"/>
    </location>
    <ligand>
        <name>NAD(+)</name>
        <dbReference type="ChEBI" id="CHEBI:57540"/>
    </ligand>
</feature>
<dbReference type="Pfam" id="PF03720">
    <property type="entry name" value="UDPG_MGDP_dh_C"/>
    <property type="match status" value="1"/>
</dbReference>
<dbReference type="Gene3D" id="3.40.50.720">
    <property type="entry name" value="NAD(P)-binding Rossmann-like Domain"/>
    <property type="match status" value="2"/>
</dbReference>
<feature type="binding site" evidence="10">
    <location>
        <position position="331"/>
    </location>
    <ligand>
        <name>NAD(+)</name>
        <dbReference type="ChEBI" id="CHEBI:57540"/>
    </ligand>
</feature>
<keyword evidence="5 7" id="KW-0520">NAD</keyword>
<evidence type="ECO:0000256" key="2">
    <source>
        <dbReference type="ARBA" id="ARBA00006601"/>
    </source>
</evidence>
<evidence type="ECO:0000313" key="13">
    <source>
        <dbReference type="Proteomes" id="UP000516428"/>
    </source>
</evidence>
<name>A0A7H1BGN9_9ACTN</name>
<reference evidence="12 13" key="1">
    <citation type="submission" date="2020-09" db="EMBL/GenBank/DDBJ databases">
        <title>A novel species.</title>
        <authorList>
            <person name="Gao J."/>
        </authorList>
    </citation>
    <scope>NUCLEOTIDE SEQUENCE [LARGE SCALE GENOMIC DNA]</scope>
    <source>
        <strain evidence="12 13">CRXT-Y-14</strain>
    </source>
</reference>
<dbReference type="InterPro" id="IPR036291">
    <property type="entry name" value="NAD(P)-bd_dom_sf"/>
</dbReference>
<dbReference type="SUPFAM" id="SSF52413">
    <property type="entry name" value="UDP-glucose/GDP-mannose dehydrogenase C-terminal domain"/>
    <property type="match status" value="1"/>
</dbReference>
<keyword evidence="4 7" id="KW-0560">Oxidoreductase</keyword>
<dbReference type="InterPro" id="IPR036220">
    <property type="entry name" value="UDP-Glc/GDP-Man_DH_C_sf"/>
</dbReference>
<dbReference type="RefSeq" id="WP_188340555.1">
    <property type="nucleotide sequence ID" value="NZ_CP061281.1"/>
</dbReference>
<dbReference type="UniPathway" id="UPA00038">
    <property type="reaction ID" value="UER00491"/>
</dbReference>
<feature type="binding site" evidence="10">
    <location>
        <position position="153"/>
    </location>
    <ligand>
        <name>NAD(+)</name>
        <dbReference type="ChEBI" id="CHEBI:57540"/>
    </ligand>
</feature>
<comment type="similarity">
    <text evidence="2 7">Belongs to the UDP-glucose/GDP-mannose dehydrogenase family.</text>
</comment>
<evidence type="ECO:0000256" key="7">
    <source>
        <dbReference type="PIRNR" id="PIRNR000124"/>
    </source>
</evidence>
<keyword evidence="13" id="KW-1185">Reference proteome</keyword>
<comment type="catalytic activity">
    <reaction evidence="6 7">
        <text>UDP-alpha-D-glucose + 2 NAD(+) + H2O = UDP-alpha-D-glucuronate + 2 NADH + 3 H(+)</text>
        <dbReference type="Rhea" id="RHEA:23596"/>
        <dbReference type="ChEBI" id="CHEBI:15377"/>
        <dbReference type="ChEBI" id="CHEBI:15378"/>
        <dbReference type="ChEBI" id="CHEBI:57540"/>
        <dbReference type="ChEBI" id="CHEBI:57945"/>
        <dbReference type="ChEBI" id="CHEBI:58052"/>
        <dbReference type="ChEBI" id="CHEBI:58885"/>
        <dbReference type="EC" id="1.1.1.22"/>
    </reaction>
</comment>
<comment type="pathway">
    <text evidence="1">Nucleotide-sugar biosynthesis; UDP-alpha-D-glucuronate biosynthesis; UDP-alpha-D-glucuronate from UDP-alpha-D-glucose: step 1/1.</text>
</comment>
<feature type="domain" description="UDP-glucose/GDP-mannose dehydrogenase C-terminal" evidence="11">
    <location>
        <begin position="317"/>
        <end position="418"/>
    </location>
</feature>
<feature type="binding site" evidence="9">
    <location>
        <begin position="250"/>
        <end position="254"/>
    </location>
    <ligand>
        <name>substrate</name>
    </ligand>
</feature>
<feature type="binding site" evidence="9">
    <location>
        <begin position="150"/>
        <end position="153"/>
    </location>
    <ligand>
        <name>substrate</name>
    </ligand>
</feature>
<feature type="binding site" evidence="9">
    <location>
        <position position="258"/>
    </location>
    <ligand>
        <name>substrate</name>
    </ligand>
</feature>
<dbReference type="GO" id="GO:0003979">
    <property type="term" value="F:UDP-glucose 6-dehydrogenase activity"/>
    <property type="evidence" value="ECO:0007669"/>
    <property type="project" value="UniProtKB-EC"/>
</dbReference>
<dbReference type="EMBL" id="CP061281">
    <property type="protein sequence ID" value="QNS07894.1"/>
    <property type="molecule type" value="Genomic_DNA"/>
</dbReference>
<feature type="binding site" evidence="10">
    <location>
        <position position="122"/>
    </location>
    <ligand>
        <name>NAD(+)</name>
        <dbReference type="ChEBI" id="CHEBI:57540"/>
    </ligand>
</feature>
<dbReference type="SUPFAM" id="SSF48179">
    <property type="entry name" value="6-phosphogluconate dehydrogenase C-terminal domain-like"/>
    <property type="match status" value="1"/>
</dbReference>
<dbReference type="GO" id="GO:0000271">
    <property type="term" value="P:polysaccharide biosynthetic process"/>
    <property type="evidence" value="ECO:0007669"/>
    <property type="project" value="InterPro"/>
</dbReference>
<dbReference type="Gene3D" id="1.20.5.100">
    <property type="entry name" value="Cytochrome c1, transmembrane anchor, C-terminal"/>
    <property type="match status" value="1"/>
</dbReference>
<sequence length="442" mass="46497">MRMTVIGTGYVGTVHAACMADIGHEVLGIDIDAERVASLAAGRAPLHEEGLDPLLARGVASGRLRFSTSLTEAARFADLHFVCVGTPQRRDGEGCDLRFVDAVIEELGPPLRQGALVVGKSTVPVGTAARLQRRLTELAPGTEVAWNPEFLREGAAVADTMRPERLVLGTSSAWADEVLREVYAPMLRAGVPVFSADTATAELVKVASNAFLATKISFVNAMAEVCDAAGADVTVLARAMGADTRIGPRFLEPGLGFGGSCFPKDIRAFATRAEEIGAGPAVAFLHEVDRINTRQRTRTVDRARALLGGDFTGRRIGVLGAAFKPGSDDVRDSPALTVAAAAAAEGATVRVHDPQALDNARTVRPELTYALDVPKACEGADLVLHLTQWPEYRALSPAALAAVVRTPLILDARNCLDGRAWGAGGWTYHALGRPAPATGGVS</sequence>
<dbReference type="Pfam" id="PF00984">
    <property type="entry name" value="UDPG_MGDP_dh"/>
    <property type="match status" value="1"/>
</dbReference>
<organism evidence="12 13">
    <name type="scientific">Streptomyces xanthii</name>
    <dbReference type="NCBI Taxonomy" id="2768069"/>
    <lineage>
        <taxon>Bacteria</taxon>
        <taxon>Bacillati</taxon>
        <taxon>Actinomycetota</taxon>
        <taxon>Actinomycetes</taxon>
        <taxon>Kitasatosporales</taxon>
        <taxon>Streptomycetaceae</taxon>
        <taxon>Streptomyces</taxon>
    </lineage>
</organism>
<dbReference type="PIRSF" id="PIRSF500134">
    <property type="entry name" value="UDPglc_DH_bac"/>
    <property type="match status" value="1"/>
</dbReference>
<feature type="binding site" evidence="10">
    <location>
        <position position="30"/>
    </location>
    <ligand>
        <name>NAD(+)</name>
        <dbReference type="ChEBI" id="CHEBI:57540"/>
    </ligand>
</feature>
<accession>A0A7H1BGN9</accession>
<dbReference type="InterPro" id="IPR001732">
    <property type="entry name" value="UDP-Glc/GDP-Man_DH_N"/>
</dbReference>
<dbReference type="Proteomes" id="UP000516428">
    <property type="component" value="Chromosome"/>
</dbReference>
<gene>
    <name evidence="12" type="ORF">IAG42_32650</name>
</gene>
<dbReference type="InterPro" id="IPR008927">
    <property type="entry name" value="6-PGluconate_DH-like_C_sf"/>
</dbReference>
<evidence type="ECO:0000259" key="11">
    <source>
        <dbReference type="SMART" id="SM00984"/>
    </source>
</evidence>
<evidence type="ECO:0000256" key="9">
    <source>
        <dbReference type="PIRSR" id="PIRSR500134-2"/>
    </source>
</evidence>
<dbReference type="InterPro" id="IPR014026">
    <property type="entry name" value="UDP-Glc/GDP-Man_DH_dimer"/>
</dbReference>
<feature type="binding site" evidence="10">
    <location>
        <position position="86"/>
    </location>
    <ligand>
        <name>NAD(+)</name>
        <dbReference type="ChEBI" id="CHEBI:57540"/>
    </ligand>
</feature>
<dbReference type="GO" id="GO:0006065">
    <property type="term" value="P:UDP-glucuronate biosynthetic process"/>
    <property type="evidence" value="ECO:0007669"/>
    <property type="project" value="UniProtKB-UniPathway"/>
</dbReference>
<dbReference type="PIRSF" id="PIRSF000124">
    <property type="entry name" value="UDPglc_GDPman_dh"/>
    <property type="match status" value="1"/>
</dbReference>
<feature type="binding site" evidence="9">
    <location>
        <position position="205"/>
    </location>
    <ligand>
        <name>substrate</name>
    </ligand>
</feature>
<feature type="active site" description="Nucleophile" evidence="8">
    <location>
        <position position="261"/>
    </location>
</feature>
<dbReference type="InterPro" id="IPR017476">
    <property type="entry name" value="UDP-Glc/GDP-Man"/>
</dbReference>
<dbReference type="SUPFAM" id="SSF51735">
    <property type="entry name" value="NAD(P)-binding Rossmann-fold domains"/>
    <property type="match status" value="1"/>
</dbReference>
<proteinExistence type="inferred from homology"/>